<evidence type="ECO:0000256" key="9">
    <source>
        <dbReference type="ARBA" id="ARBA00022932"/>
    </source>
</evidence>
<dbReference type="Pfam" id="PF12169">
    <property type="entry name" value="DNA_pol3_gamma3"/>
    <property type="match status" value="1"/>
</dbReference>
<dbReference type="Gene3D" id="1.20.272.10">
    <property type="match status" value="1"/>
</dbReference>
<evidence type="ECO:0000256" key="11">
    <source>
        <dbReference type="RuleBase" id="RU364063"/>
    </source>
</evidence>
<dbReference type="InterPro" id="IPR038249">
    <property type="entry name" value="PolIII_tau_V_sf"/>
</dbReference>
<dbReference type="FunFam" id="1.10.8.60:FF:000013">
    <property type="entry name" value="DNA polymerase III subunit gamma/tau"/>
    <property type="match status" value="1"/>
</dbReference>
<comment type="subunit">
    <text evidence="11">DNA polymerase III contains a core (composed of alpha, epsilon and theta chains) that associates with a tau subunit. This core dimerizes to form the POLIII' complex. PolIII' associates with the gamma complex (composed of gamma, delta, delta', psi and chi chains) and with the beta chain to form the complete DNA polymerase III complex.</text>
</comment>
<dbReference type="InterPro" id="IPR022754">
    <property type="entry name" value="DNA_pol_III_gamma-3"/>
</dbReference>
<dbReference type="AlphaFoldDB" id="A0A1E5FVJ8"/>
<evidence type="ECO:0000313" key="15">
    <source>
        <dbReference type="Proteomes" id="UP000094802"/>
    </source>
</evidence>
<protein>
    <recommendedName>
        <fullName evidence="11">DNA polymerase III subunit gamma/tau</fullName>
        <ecNumber evidence="11">2.7.7.7</ecNumber>
    </recommendedName>
</protein>
<dbReference type="SUPFAM" id="SSF48019">
    <property type="entry name" value="post-AAA+ oligomerization domain-like"/>
    <property type="match status" value="1"/>
</dbReference>
<evidence type="ECO:0000256" key="10">
    <source>
        <dbReference type="ARBA" id="ARBA00049244"/>
    </source>
</evidence>
<dbReference type="InterPro" id="IPR027417">
    <property type="entry name" value="P-loop_NTPase"/>
</dbReference>
<dbReference type="Pfam" id="PF12168">
    <property type="entry name" value="DNA_pol3_tau_4"/>
    <property type="match status" value="1"/>
</dbReference>
<evidence type="ECO:0000256" key="2">
    <source>
        <dbReference type="ARBA" id="ARBA00022679"/>
    </source>
</evidence>
<dbReference type="Pfam" id="PF12170">
    <property type="entry name" value="DNA_pol3_tau_5"/>
    <property type="match status" value="1"/>
</dbReference>
<dbReference type="PANTHER" id="PTHR11669:SF0">
    <property type="entry name" value="PROTEIN STICHEL-LIKE 2"/>
    <property type="match status" value="1"/>
</dbReference>
<keyword evidence="5" id="KW-0479">Metal-binding</keyword>
<keyword evidence="8 11" id="KW-0067">ATP-binding</keyword>
<dbReference type="GO" id="GO:0009360">
    <property type="term" value="C:DNA polymerase III complex"/>
    <property type="evidence" value="ECO:0007669"/>
    <property type="project" value="InterPro"/>
</dbReference>
<dbReference type="Gene3D" id="1.10.8.60">
    <property type="match status" value="1"/>
</dbReference>
<feature type="domain" description="AAA+ ATPase" evidence="13">
    <location>
        <begin position="37"/>
        <end position="179"/>
    </location>
</feature>
<evidence type="ECO:0000259" key="13">
    <source>
        <dbReference type="SMART" id="SM00382"/>
    </source>
</evidence>
<keyword evidence="3 11" id="KW-0548">Nucleotidyltransferase</keyword>
<evidence type="ECO:0000256" key="1">
    <source>
        <dbReference type="ARBA" id="ARBA00006360"/>
    </source>
</evidence>
<dbReference type="Gene3D" id="3.40.50.300">
    <property type="entry name" value="P-loop containing nucleotide triphosphate hydrolases"/>
    <property type="match status" value="1"/>
</dbReference>
<sequence length="740" mass="81387">MSYLALARKWRPTKFKEVVGQAHVLTALENALSQNRLHHAYLFSGTRGVGKTTIGRLFAKGLNCETGITSTPCGECATCKEIDEGRFVDLLEIDAASRTKVEDTRELLDNVQYKPARGRFKVYLIDEVHMLSRHSFNALLKTLEEPPEYVKFLLATTDPQKLPVTILSRCLQFHLKPISVDNIHEQLDHILEQESVTSEPRALGMIAHAADGSMRDALSLTDQAIALGNGNVVTDTVAHMLGTLDTDQAIHLLEAISSKQPQQAMACIQSLAENGVEWDGLLNQLATQLHRLAMFQALPSTLDKAQPDAEKLELLSKALSPQDIQLYYQIVLKGREDLPLSPTARVGIEMVVLRMLAFRPAEQAVATAISTQSASPAPVAQAQSVAQPVSQSAPMAAPRQPQMQQQAPQQQAMQQPPVQQTPQQNPAQYSDSQGYAEHSGNQGYPEQDYPHSQYDAPPAYDGRPSYGAEQPQQQQTNYQNQSPVQQPSAAPSAPQEQPARATSPVSGLRHQLRSQRRGSSATENKGSAPKKAKATSAKTSVLYRVAQQHGGSERVSPASLSTSSTENVANDNEPYRWKPSKPVVKEVSKELTPTQIKRALEHIKTPEMVDKLLQESIAQDEWSATIQKLETAKLVEQLALNSVFAKNGTSITLTLRSSQAHLNTDRAQSELLQSLNTVLGEECHLSVEIGDGGETPLELRERLYQGKLKDAFTALENDANVQFIERRFAAELDRDSVRPI</sequence>
<dbReference type="NCBIfam" id="NF004046">
    <property type="entry name" value="PRK05563.1"/>
    <property type="match status" value="1"/>
</dbReference>
<dbReference type="FunFam" id="1.20.272.10:FF:000003">
    <property type="entry name" value="DNA polymerase III subunit gamma/tau"/>
    <property type="match status" value="1"/>
</dbReference>
<keyword evidence="9 11" id="KW-0239">DNA-directed DNA polymerase</keyword>
<gene>
    <name evidence="11" type="primary">dnaX</name>
    <name evidence="14" type="ORF">A142_17135</name>
</gene>
<dbReference type="NCBIfam" id="NF005942">
    <property type="entry name" value="PRK07994.1"/>
    <property type="match status" value="1"/>
</dbReference>
<dbReference type="RefSeq" id="WP_019823187.1">
    <property type="nucleotide sequence ID" value="NZ_AJZD02000055.1"/>
</dbReference>
<dbReference type="NCBIfam" id="TIGR02397">
    <property type="entry name" value="dnaX_nterm"/>
    <property type="match status" value="1"/>
</dbReference>
<evidence type="ECO:0000313" key="14">
    <source>
        <dbReference type="EMBL" id="OEF94517.1"/>
    </source>
</evidence>
<keyword evidence="4 11" id="KW-0235">DNA replication</keyword>
<dbReference type="OrthoDB" id="9810148at2"/>
<evidence type="ECO:0000256" key="3">
    <source>
        <dbReference type="ARBA" id="ARBA00022695"/>
    </source>
</evidence>
<name>A0A1E5FVJ8_VIBSP</name>
<comment type="function">
    <text evidence="11">DNA polymerase III is a complex, multichain enzyme responsible for most of the replicative synthesis in bacteria. This DNA polymerase also exhibits 3' to 5' exonuclease activity.</text>
</comment>
<keyword evidence="6 11" id="KW-0547">Nucleotide-binding</keyword>
<dbReference type="GO" id="GO:0003677">
    <property type="term" value="F:DNA binding"/>
    <property type="evidence" value="ECO:0007669"/>
    <property type="project" value="InterPro"/>
</dbReference>
<dbReference type="GO" id="GO:0046872">
    <property type="term" value="F:metal ion binding"/>
    <property type="evidence" value="ECO:0007669"/>
    <property type="project" value="UniProtKB-KW"/>
</dbReference>
<evidence type="ECO:0000256" key="6">
    <source>
        <dbReference type="ARBA" id="ARBA00022741"/>
    </source>
</evidence>
<comment type="similarity">
    <text evidence="1 11">Belongs to the DnaX/STICHEL family.</text>
</comment>
<evidence type="ECO:0000256" key="12">
    <source>
        <dbReference type="SAM" id="MobiDB-lite"/>
    </source>
</evidence>
<dbReference type="SMART" id="SM00382">
    <property type="entry name" value="AAA"/>
    <property type="match status" value="1"/>
</dbReference>
<dbReference type="PANTHER" id="PTHR11669">
    <property type="entry name" value="REPLICATION FACTOR C / DNA POLYMERASE III GAMMA-TAU SUBUNIT"/>
    <property type="match status" value="1"/>
</dbReference>
<feature type="region of interest" description="Disordered" evidence="12">
    <location>
        <begin position="381"/>
        <end position="577"/>
    </location>
</feature>
<dbReference type="InterPro" id="IPR003593">
    <property type="entry name" value="AAA+_ATPase"/>
</dbReference>
<dbReference type="EC" id="2.7.7.7" evidence="11"/>
<dbReference type="Pfam" id="PF13177">
    <property type="entry name" value="DNA_pol3_delta2"/>
    <property type="match status" value="1"/>
</dbReference>
<dbReference type="Proteomes" id="UP000094802">
    <property type="component" value="Unassembled WGS sequence"/>
</dbReference>
<organism evidence="14 15">
    <name type="scientific">Vibrio splendidus 12E03</name>
    <dbReference type="NCBI Taxonomy" id="1191305"/>
    <lineage>
        <taxon>Bacteria</taxon>
        <taxon>Pseudomonadati</taxon>
        <taxon>Pseudomonadota</taxon>
        <taxon>Gammaproteobacteria</taxon>
        <taxon>Vibrionales</taxon>
        <taxon>Vibrionaceae</taxon>
        <taxon>Vibrio</taxon>
    </lineage>
</organism>
<dbReference type="EMBL" id="AJZD02000055">
    <property type="protein sequence ID" value="OEF94517.1"/>
    <property type="molecule type" value="Genomic_DNA"/>
</dbReference>
<dbReference type="InterPro" id="IPR012763">
    <property type="entry name" value="DNA_pol_III_sug/sutau_N"/>
</dbReference>
<proteinExistence type="inferred from homology"/>
<dbReference type="InterPro" id="IPR022001">
    <property type="entry name" value="DNA_pol3_tau_IV"/>
</dbReference>
<feature type="compositionally biased region" description="Low complexity" evidence="12">
    <location>
        <begin position="381"/>
        <end position="428"/>
    </location>
</feature>
<dbReference type="InterPro" id="IPR008921">
    <property type="entry name" value="DNA_pol3_clamp-load_cplx_C"/>
</dbReference>
<dbReference type="InterPro" id="IPR050238">
    <property type="entry name" value="DNA_Rep/Repair_Clamp_Loader"/>
</dbReference>
<comment type="caution">
    <text evidence="14">The sequence shown here is derived from an EMBL/GenBank/DDBJ whole genome shotgun (WGS) entry which is preliminary data.</text>
</comment>
<dbReference type="CDD" id="cd18137">
    <property type="entry name" value="HLD_clamp_pol_III_gamma_tau"/>
    <property type="match status" value="1"/>
</dbReference>
<dbReference type="GO" id="GO:0006261">
    <property type="term" value="P:DNA-templated DNA replication"/>
    <property type="evidence" value="ECO:0007669"/>
    <property type="project" value="TreeGrafter"/>
</dbReference>
<evidence type="ECO:0000256" key="8">
    <source>
        <dbReference type="ARBA" id="ARBA00022840"/>
    </source>
</evidence>
<dbReference type="GO" id="GO:0005524">
    <property type="term" value="F:ATP binding"/>
    <property type="evidence" value="ECO:0007669"/>
    <property type="project" value="UniProtKB-KW"/>
</dbReference>
<evidence type="ECO:0000256" key="4">
    <source>
        <dbReference type="ARBA" id="ARBA00022705"/>
    </source>
</evidence>
<dbReference type="FunFam" id="3.40.50.300:FF:000014">
    <property type="entry name" value="DNA polymerase III subunit gamma/tau"/>
    <property type="match status" value="1"/>
</dbReference>
<feature type="compositionally biased region" description="Low complexity" evidence="12">
    <location>
        <begin position="470"/>
        <end position="501"/>
    </location>
</feature>
<dbReference type="InterPro" id="IPR045085">
    <property type="entry name" value="HLD_clamp_pol_III_gamma_tau"/>
</dbReference>
<feature type="compositionally biased region" description="Polar residues" evidence="12">
    <location>
        <begin position="558"/>
        <end position="570"/>
    </location>
</feature>
<accession>A0A1E5FVJ8</accession>
<evidence type="ECO:0000256" key="7">
    <source>
        <dbReference type="ARBA" id="ARBA00022833"/>
    </source>
</evidence>
<keyword evidence="7" id="KW-0862">Zinc</keyword>
<dbReference type="CDD" id="cd00009">
    <property type="entry name" value="AAA"/>
    <property type="match status" value="1"/>
</dbReference>
<comment type="catalytic activity">
    <reaction evidence="10 11">
        <text>DNA(n) + a 2'-deoxyribonucleoside 5'-triphosphate = DNA(n+1) + diphosphate</text>
        <dbReference type="Rhea" id="RHEA:22508"/>
        <dbReference type="Rhea" id="RHEA-COMP:17339"/>
        <dbReference type="Rhea" id="RHEA-COMP:17340"/>
        <dbReference type="ChEBI" id="CHEBI:33019"/>
        <dbReference type="ChEBI" id="CHEBI:61560"/>
        <dbReference type="ChEBI" id="CHEBI:173112"/>
        <dbReference type="EC" id="2.7.7.7"/>
    </reaction>
</comment>
<dbReference type="GO" id="GO:0003887">
    <property type="term" value="F:DNA-directed DNA polymerase activity"/>
    <property type="evidence" value="ECO:0007669"/>
    <property type="project" value="UniProtKB-KW"/>
</dbReference>
<dbReference type="InterPro" id="IPR021029">
    <property type="entry name" value="DNA_pol_III_tau_dom-5"/>
</dbReference>
<dbReference type="Gene3D" id="3.30.300.150">
    <property type="entry name" value="DNA polymerase III, tau subunit, domain V"/>
    <property type="match status" value="1"/>
</dbReference>
<dbReference type="Pfam" id="PF22608">
    <property type="entry name" value="DNAX_ATPase_lid"/>
    <property type="match status" value="1"/>
</dbReference>
<reference evidence="14 15" key="1">
    <citation type="journal article" date="2012" name="Science">
        <title>Ecological populations of bacteria act as socially cohesive units of antibiotic production and resistance.</title>
        <authorList>
            <person name="Cordero O.X."/>
            <person name="Wildschutte H."/>
            <person name="Kirkup B."/>
            <person name="Proehl S."/>
            <person name="Ngo L."/>
            <person name="Hussain F."/>
            <person name="Le Roux F."/>
            <person name="Mincer T."/>
            <person name="Polz M.F."/>
        </authorList>
    </citation>
    <scope>NUCLEOTIDE SEQUENCE [LARGE SCALE GENOMIC DNA]</scope>
    <source>
        <strain evidence="14 15">12E03</strain>
    </source>
</reference>
<feature type="compositionally biased region" description="Polar residues" evidence="12">
    <location>
        <begin position="429"/>
        <end position="444"/>
    </location>
</feature>
<dbReference type="SUPFAM" id="SSF52540">
    <property type="entry name" value="P-loop containing nucleoside triphosphate hydrolases"/>
    <property type="match status" value="1"/>
</dbReference>
<keyword evidence="2 11" id="KW-0808">Transferase</keyword>
<evidence type="ECO:0000256" key="5">
    <source>
        <dbReference type="ARBA" id="ARBA00022723"/>
    </source>
</evidence>